<dbReference type="WBParaSite" id="ACAC_0000612201-mRNA-1">
    <property type="protein sequence ID" value="ACAC_0000612201-mRNA-1"/>
    <property type="gene ID" value="ACAC_0000612201"/>
</dbReference>
<reference evidence="2" key="1">
    <citation type="submission" date="2012-09" db="EMBL/GenBank/DDBJ databases">
        <authorList>
            <person name="Martin A.A."/>
        </authorList>
    </citation>
    <scope>NUCLEOTIDE SEQUENCE</scope>
</reference>
<keyword evidence="2" id="KW-1185">Reference proteome</keyword>
<evidence type="ECO:0000256" key="1">
    <source>
        <dbReference type="SAM" id="SignalP"/>
    </source>
</evidence>
<dbReference type="Proteomes" id="UP000035642">
    <property type="component" value="Unassembled WGS sequence"/>
</dbReference>
<protein>
    <submittedName>
        <fullName evidence="3">Secreted protein</fullName>
    </submittedName>
</protein>
<evidence type="ECO:0000313" key="3">
    <source>
        <dbReference type="WBParaSite" id="ACAC_0000612201-mRNA-1"/>
    </source>
</evidence>
<reference evidence="3" key="2">
    <citation type="submission" date="2017-02" db="UniProtKB">
        <authorList>
            <consortium name="WormBaseParasite"/>
        </authorList>
    </citation>
    <scope>IDENTIFICATION</scope>
</reference>
<sequence length="100" mass="10902">MLLITVAATATSLAALLVVDDDSLDRLCHVRRYRRSQADWLSKFPIPLPLPSLTTDISVTSACSPGTRPVTGSGSKANYCVNYSIDFRLHVVGIHSDETR</sequence>
<accession>A0A0K0D7S7</accession>
<keyword evidence="1" id="KW-0732">Signal</keyword>
<organism evidence="2 3">
    <name type="scientific">Angiostrongylus cantonensis</name>
    <name type="common">Rat lungworm</name>
    <dbReference type="NCBI Taxonomy" id="6313"/>
    <lineage>
        <taxon>Eukaryota</taxon>
        <taxon>Metazoa</taxon>
        <taxon>Ecdysozoa</taxon>
        <taxon>Nematoda</taxon>
        <taxon>Chromadorea</taxon>
        <taxon>Rhabditida</taxon>
        <taxon>Rhabditina</taxon>
        <taxon>Rhabditomorpha</taxon>
        <taxon>Strongyloidea</taxon>
        <taxon>Metastrongylidae</taxon>
        <taxon>Angiostrongylus</taxon>
    </lineage>
</organism>
<dbReference type="AlphaFoldDB" id="A0A0K0D7S7"/>
<evidence type="ECO:0000313" key="2">
    <source>
        <dbReference type="Proteomes" id="UP000035642"/>
    </source>
</evidence>
<name>A0A0K0D7S7_ANGCA</name>
<proteinExistence type="predicted"/>
<feature type="signal peptide" evidence="1">
    <location>
        <begin position="1"/>
        <end position="15"/>
    </location>
</feature>
<feature type="chain" id="PRO_5012542765" evidence="1">
    <location>
        <begin position="16"/>
        <end position="100"/>
    </location>
</feature>